<evidence type="ECO:0000256" key="7">
    <source>
        <dbReference type="ARBA" id="ARBA00022723"/>
    </source>
</evidence>
<dbReference type="Pfam" id="PF04055">
    <property type="entry name" value="Radical_SAM"/>
    <property type="match status" value="1"/>
</dbReference>
<comment type="subcellular location">
    <subcellularLocation>
        <location evidence="14">Cytoplasm</location>
    </subcellularLocation>
</comment>
<feature type="binding site" evidence="14">
    <location>
        <position position="166"/>
    </location>
    <ligand>
        <name>[4Fe-4S] cluster</name>
        <dbReference type="ChEBI" id="CHEBI:49883"/>
        <label>2</label>
        <note>4Fe-4S-S-AdoMet</note>
    </ligand>
</feature>
<dbReference type="CDD" id="cd01335">
    <property type="entry name" value="Radical_SAM"/>
    <property type="match status" value="1"/>
</dbReference>
<dbReference type="GO" id="GO:0046872">
    <property type="term" value="F:metal ion binding"/>
    <property type="evidence" value="ECO:0007669"/>
    <property type="project" value="UniProtKB-KW"/>
</dbReference>
<evidence type="ECO:0000256" key="3">
    <source>
        <dbReference type="ARBA" id="ARBA00022490"/>
    </source>
</evidence>
<comment type="function">
    <text evidence="1 14">Catalyzes the methylthiolation of N6-(dimethylallyl)adenosine (i(6)A), leading to the formation of 2-methylthio-N6-(dimethylallyl)adenosine (ms(2)i(6)A) at position 37 in tRNAs that read codons beginning with uridine.</text>
</comment>
<dbReference type="Pfam" id="PF01938">
    <property type="entry name" value="TRAM"/>
    <property type="match status" value="1"/>
</dbReference>
<dbReference type="InterPro" id="IPR013848">
    <property type="entry name" value="Methylthiotransferase_N"/>
</dbReference>
<organism evidence="18 19">
    <name type="scientific">Pseudoponticoccus marisrubri</name>
    <dbReference type="NCBI Taxonomy" id="1685382"/>
    <lineage>
        <taxon>Bacteria</taxon>
        <taxon>Pseudomonadati</taxon>
        <taxon>Pseudomonadota</taxon>
        <taxon>Alphaproteobacteria</taxon>
        <taxon>Rhodobacterales</taxon>
        <taxon>Roseobacteraceae</taxon>
        <taxon>Pseudoponticoccus</taxon>
    </lineage>
</organism>
<dbReference type="InterPro" id="IPR006463">
    <property type="entry name" value="MiaB_methiolase"/>
</dbReference>
<evidence type="ECO:0000256" key="2">
    <source>
        <dbReference type="ARBA" id="ARBA00022485"/>
    </source>
</evidence>
<evidence type="ECO:0000313" key="18">
    <source>
        <dbReference type="EMBL" id="KUF11161.1"/>
    </source>
</evidence>
<dbReference type="PROSITE" id="PS50926">
    <property type="entry name" value="TRAM"/>
    <property type="match status" value="1"/>
</dbReference>
<gene>
    <name evidence="14" type="primary">miaB</name>
    <name evidence="18" type="ORF">AVJ23_08895</name>
</gene>
<evidence type="ECO:0000259" key="17">
    <source>
        <dbReference type="PROSITE" id="PS51918"/>
    </source>
</evidence>
<dbReference type="InterPro" id="IPR005839">
    <property type="entry name" value="Methylthiotransferase"/>
</dbReference>
<dbReference type="PANTHER" id="PTHR43020:SF2">
    <property type="entry name" value="MITOCHONDRIAL TRNA METHYLTHIOTRANSFERASE CDK5RAP1"/>
    <property type="match status" value="1"/>
</dbReference>
<feature type="binding site" evidence="14">
    <location>
        <position position="50"/>
    </location>
    <ligand>
        <name>[4Fe-4S] cluster</name>
        <dbReference type="ChEBI" id="CHEBI:49883"/>
        <label>1</label>
    </ligand>
</feature>
<comment type="caution">
    <text evidence="18">The sequence shown here is derived from an EMBL/GenBank/DDBJ whole genome shotgun (WGS) entry which is preliminary data.</text>
</comment>
<evidence type="ECO:0000256" key="8">
    <source>
        <dbReference type="ARBA" id="ARBA00023004"/>
    </source>
</evidence>
<dbReference type="InterPro" id="IPR020612">
    <property type="entry name" value="Methylthiotransferase_CS"/>
</dbReference>
<feature type="binding site" evidence="14">
    <location>
        <position position="84"/>
    </location>
    <ligand>
        <name>[4Fe-4S] cluster</name>
        <dbReference type="ChEBI" id="CHEBI:49883"/>
        <label>1</label>
    </ligand>
</feature>
<dbReference type="GO" id="GO:0005829">
    <property type="term" value="C:cytosol"/>
    <property type="evidence" value="ECO:0007669"/>
    <property type="project" value="TreeGrafter"/>
</dbReference>
<dbReference type="PANTHER" id="PTHR43020">
    <property type="entry name" value="CDK5 REGULATORY SUBUNIT-ASSOCIATED PROTEIN 1"/>
    <property type="match status" value="1"/>
</dbReference>
<dbReference type="OrthoDB" id="9805215at2"/>
<dbReference type="EMBL" id="LPXO01000004">
    <property type="protein sequence ID" value="KUF11161.1"/>
    <property type="molecule type" value="Genomic_DNA"/>
</dbReference>
<dbReference type="FunFam" id="3.80.30.20:FF:000001">
    <property type="entry name" value="tRNA-2-methylthio-N(6)-dimethylallyladenosine synthase 2"/>
    <property type="match status" value="1"/>
</dbReference>
<reference evidence="18 19" key="1">
    <citation type="submission" date="2015-12" db="EMBL/GenBank/DDBJ databases">
        <authorList>
            <person name="Shamseldin A."/>
            <person name="Moawad H."/>
            <person name="Abd El-Rahim W.M."/>
            <person name="Sadowsky M.J."/>
        </authorList>
    </citation>
    <scope>NUCLEOTIDE SEQUENCE [LARGE SCALE GENOMIC DNA]</scope>
    <source>
        <strain evidence="18 19">SJ5A-1</strain>
    </source>
</reference>
<dbReference type="InterPro" id="IPR058240">
    <property type="entry name" value="rSAM_sf"/>
</dbReference>
<comment type="subunit">
    <text evidence="14">Monomer.</text>
</comment>
<dbReference type="InterPro" id="IPR006638">
    <property type="entry name" value="Elp3/MiaA/NifB-like_rSAM"/>
</dbReference>
<keyword evidence="4 14" id="KW-0808">Transferase</keyword>
<keyword evidence="19" id="KW-1185">Reference proteome</keyword>
<evidence type="ECO:0000256" key="9">
    <source>
        <dbReference type="ARBA" id="ARBA00023014"/>
    </source>
</evidence>
<dbReference type="NCBIfam" id="TIGR01574">
    <property type="entry name" value="miaB-methiolase"/>
    <property type="match status" value="1"/>
</dbReference>
<evidence type="ECO:0000259" key="16">
    <source>
        <dbReference type="PROSITE" id="PS51449"/>
    </source>
</evidence>
<dbReference type="PROSITE" id="PS51918">
    <property type="entry name" value="RADICAL_SAM"/>
    <property type="match status" value="1"/>
</dbReference>
<keyword evidence="6 14" id="KW-0819">tRNA processing</keyword>
<dbReference type="Gene3D" id="3.40.50.12160">
    <property type="entry name" value="Methylthiotransferase, N-terminal domain"/>
    <property type="match status" value="1"/>
</dbReference>
<dbReference type="Pfam" id="PF00919">
    <property type="entry name" value="UPF0004"/>
    <property type="match status" value="1"/>
</dbReference>
<feature type="domain" description="Radical SAM core" evidence="17">
    <location>
        <begin position="145"/>
        <end position="374"/>
    </location>
</feature>
<comment type="similarity">
    <text evidence="14">Belongs to the methylthiotransferase family. MiaB subfamily.</text>
</comment>
<comment type="catalytic activity">
    <reaction evidence="12">
        <text>2-thio-N(6)-dimethylallyladenosine(37) in tRNA + S-adenosyl-L-methionine = 2-methylsulfanyl-N(6)-dimethylallyladenosine(37) in tRNA + S-adenosyl-L-homocysteine + H(+)</text>
        <dbReference type="Rhea" id="RHEA:37063"/>
        <dbReference type="Rhea" id="RHEA-COMP:10376"/>
        <dbReference type="Rhea" id="RHEA-COMP:10377"/>
        <dbReference type="ChEBI" id="CHEBI:15378"/>
        <dbReference type="ChEBI" id="CHEBI:57856"/>
        <dbReference type="ChEBI" id="CHEBI:59789"/>
        <dbReference type="ChEBI" id="CHEBI:74416"/>
        <dbReference type="ChEBI" id="CHEBI:74417"/>
    </reaction>
    <physiologicalReaction direction="left-to-right" evidence="12">
        <dbReference type="Rhea" id="RHEA:37064"/>
    </physiologicalReaction>
</comment>
<dbReference type="Gene3D" id="3.80.30.20">
    <property type="entry name" value="tm_1862 like domain"/>
    <property type="match status" value="1"/>
</dbReference>
<dbReference type="EC" id="2.8.4.3" evidence="10 14"/>
<evidence type="ECO:0000256" key="1">
    <source>
        <dbReference type="ARBA" id="ARBA00003234"/>
    </source>
</evidence>
<comment type="catalytic activity">
    <reaction evidence="13">
        <text>N(6)-dimethylallyladenosine(37) in tRNA + (sulfur carrier)-SH + AH2 + 2 S-adenosyl-L-methionine = 2-methylsulfanyl-N(6)-dimethylallyladenosine(37) in tRNA + (sulfur carrier)-H + 5'-deoxyadenosine + L-methionine + A + S-adenosyl-L-homocysteine + 2 H(+)</text>
        <dbReference type="Rhea" id="RHEA:37067"/>
        <dbReference type="Rhea" id="RHEA-COMP:10375"/>
        <dbReference type="Rhea" id="RHEA-COMP:10376"/>
        <dbReference type="Rhea" id="RHEA-COMP:14737"/>
        <dbReference type="Rhea" id="RHEA-COMP:14739"/>
        <dbReference type="ChEBI" id="CHEBI:13193"/>
        <dbReference type="ChEBI" id="CHEBI:15378"/>
        <dbReference type="ChEBI" id="CHEBI:17319"/>
        <dbReference type="ChEBI" id="CHEBI:17499"/>
        <dbReference type="ChEBI" id="CHEBI:29917"/>
        <dbReference type="ChEBI" id="CHEBI:57844"/>
        <dbReference type="ChEBI" id="CHEBI:57856"/>
        <dbReference type="ChEBI" id="CHEBI:59789"/>
        <dbReference type="ChEBI" id="CHEBI:64428"/>
        <dbReference type="ChEBI" id="CHEBI:74415"/>
        <dbReference type="ChEBI" id="CHEBI:74417"/>
        <dbReference type="EC" id="2.8.4.3"/>
    </reaction>
    <physiologicalReaction direction="left-to-right" evidence="13">
        <dbReference type="Rhea" id="RHEA:37068"/>
    </physiologicalReaction>
</comment>
<evidence type="ECO:0000256" key="5">
    <source>
        <dbReference type="ARBA" id="ARBA00022691"/>
    </source>
</evidence>
<dbReference type="GO" id="GO:0051539">
    <property type="term" value="F:4 iron, 4 sulfur cluster binding"/>
    <property type="evidence" value="ECO:0007669"/>
    <property type="project" value="UniProtKB-UniRule"/>
</dbReference>
<dbReference type="PROSITE" id="PS51449">
    <property type="entry name" value="MTTASE_N"/>
    <property type="match status" value="1"/>
</dbReference>
<dbReference type="InterPro" id="IPR007197">
    <property type="entry name" value="rSAM"/>
</dbReference>
<keyword evidence="2 14" id="KW-0004">4Fe-4S</keyword>
<sequence length="441" mass="49402">MTGTKKLYIKTYGCQMNVYDSERMAEAMGGQGYEEVSSPEEADMILLNTCHIREKAAEKVYSELGRYKGLKAEKPDLTIGVAGCVAQAEGAEIMRRQPMVDLVVGPQSYHKLPQLEARAREGHKALDTDFPEEDKFDHLKRRPKARRGPTAFLTVQEGCDKFCAFCVVPYTRGAEVSRPAARIMDEARDLVERGVREITLLGQNVNAYHGHDGGLAGLIRELATIDGLARIRFTTSHPNDMDDALIAAHGEVDKLMPYLHLPVQAGSDRILKRMNRQHTAEQYIRLIERLRDARPDLHLSGDFIVGFPEETEADFQATLDLIEAVRYGSAFSFKYSERPGTPAAERPQVDEAAKDDRLQRLQALLTRQQRELQDAMVGREVEVLFEKPGRLPGQMVGKSEYLHAVHVHDERIAPGDLARVRIDHSGPNSLRGVEAVLQKPQ</sequence>
<keyword evidence="8 14" id="KW-0408">Iron</keyword>
<dbReference type="InterPro" id="IPR038135">
    <property type="entry name" value="Methylthiotransferase_N_sf"/>
</dbReference>
<dbReference type="FunFam" id="3.40.50.12160:FF:000001">
    <property type="entry name" value="tRNA-2-methylthio-N(6)-dimethylallyladenosine synthase"/>
    <property type="match status" value="1"/>
</dbReference>
<dbReference type="GO" id="GO:0035597">
    <property type="term" value="F:tRNA-2-methylthio-N(6)-dimethylallyladenosine(37) synthase activity"/>
    <property type="evidence" value="ECO:0007669"/>
    <property type="project" value="UniProtKB-EC"/>
</dbReference>
<proteinExistence type="inferred from homology"/>
<dbReference type="SUPFAM" id="SSF102114">
    <property type="entry name" value="Radical SAM enzymes"/>
    <property type="match status" value="1"/>
</dbReference>
<evidence type="ECO:0000313" key="19">
    <source>
        <dbReference type="Proteomes" id="UP000054396"/>
    </source>
</evidence>
<dbReference type="InterPro" id="IPR023404">
    <property type="entry name" value="rSAM_horseshoe"/>
</dbReference>
<dbReference type="SFLD" id="SFLDF00273">
    <property type="entry name" value="(dimethylallyl)adenosine_tRNA"/>
    <property type="match status" value="1"/>
</dbReference>
<accession>A0A0W7WKS0</accession>
<evidence type="ECO:0000256" key="4">
    <source>
        <dbReference type="ARBA" id="ARBA00022679"/>
    </source>
</evidence>
<evidence type="ECO:0000256" key="11">
    <source>
        <dbReference type="ARBA" id="ARBA00050926"/>
    </source>
</evidence>
<evidence type="ECO:0000256" key="6">
    <source>
        <dbReference type="ARBA" id="ARBA00022694"/>
    </source>
</evidence>
<dbReference type="NCBIfam" id="TIGR00089">
    <property type="entry name" value="MiaB/RimO family radical SAM methylthiotransferase"/>
    <property type="match status" value="1"/>
</dbReference>
<comment type="cofactor">
    <cofactor evidence="14">
        <name>[4Fe-4S] cluster</name>
        <dbReference type="ChEBI" id="CHEBI:49883"/>
    </cofactor>
    <text evidence="14">Binds 2 [4Fe-4S] clusters. One cluster is coordinated with 3 cysteines and an exchangeable S-adenosyl-L-methionine.</text>
</comment>
<keyword evidence="5 14" id="KW-0949">S-adenosyl-L-methionine</keyword>
<feature type="binding site" evidence="14">
    <location>
        <position position="14"/>
    </location>
    <ligand>
        <name>[4Fe-4S] cluster</name>
        <dbReference type="ChEBI" id="CHEBI:49883"/>
        <label>1</label>
    </ligand>
</feature>
<dbReference type="STRING" id="1685382.AVJ23_08895"/>
<name>A0A0W7WKS0_9RHOB</name>
<dbReference type="PROSITE" id="PS01278">
    <property type="entry name" value="MTTASE_RADICAL"/>
    <property type="match status" value="1"/>
</dbReference>
<feature type="binding site" evidence="14">
    <location>
        <position position="163"/>
    </location>
    <ligand>
        <name>[4Fe-4S] cluster</name>
        <dbReference type="ChEBI" id="CHEBI:49883"/>
        <label>2</label>
        <note>4Fe-4S-S-AdoMet</note>
    </ligand>
</feature>
<evidence type="ECO:0000256" key="10">
    <source>
        <dbReference type="ARBA" id="ARBA00033765"/>
    </source>
</evidence>
<dbReference type="Proteomes" id="UP000054396">
    <property type="component" value="Unassembled WGS sequence"/>
</dbReference>
<dbReference type="InterPro" id="IPR002792">
    <property type="entry name" value="TRAM_dom"/>
</dbReference>
<evidence type="ECO:0000259" key="15">
    <source>
        <dbReference type="PROSITE" id="PS50926"/>
    </source>
</evidence>
<feature type="domain" description="TRAM" evidence="15">
    <location>
        <begin position="374"/>
        <end position="436"/>
    </location>
</feature>
<dbReference type="SFLD" id="SFLDG01082">
    <property type="entry name" value="B12-binding_domain_containing"/>
    <property type="match status" value="1"/>
</dbReference>
<dbReference type="AlphaFoldDB" id="A0A0W7WKS0"/>
<evidence type="ECO:0000256" key="13">
    <source>
        <dbReference type="ARBA" id="ARBA00052587"/>
    </source>
</evidence>
<keyword evidence="9 14" id="KW-0411">Iron-sulfur</keyword>
<comment type="catalytic activity">
    <reaction evidence="11">
        <text>N(6)-dimethylallyladenosine(37) in tRNA + (sulfur carrier)-SH + AH2 + S-adenosyl-L-methionine = 2-thio-N(6)-dimethylallyladenosine(37) in tRNA + (sulfur carrier)-H + 5'-deoxyadenosine + L-methionine + A + H(+)</text>
        <dbReference type="Rhea" id="RHEA:36339"/>
        <dbReference type="Rhea" id="RHEA-COMP:10375"/>
        <dbReference type="Rhea" id="RHEA-COMP:10377"/>
        <dbReference type="Rhea" id="RHEA-COMP:14737"/>
        <dbReference type="Rhea" id="RHEA-COMP:14739"/>
        <dbReference type="ChEBI" id="CHEBI:13193"/>
        <dbReference type="ChEBI" id="CHEBI:15378"/>
        <dbReference type="ChEBI" id="CHEBI:17319"/>
        <dbReference type="ChEBI" id="CHEBI:17499"/>
        <dbReference type="ChEBI" id="CHEBI:29917"/>
        <dbReference type="ChEBI" id="CHEBI:57844"/>
        <dbReference type="ChEBI" id="CHEBI:59789"/>
        <dbReference type="ChEBI" id="CHEBI:64428"/>
        <dbReference type="ChEBI" id="CHEBI:74415"/>
        <dbReference type="ChEBI" id="CHEBI:74416"/>
    </reaction>
    <physiologicalReaction direction="left-to-right" evidence="11">
        <dbReference type="Rhea" id="RHEA:36340"/>
    </physiologicalReaction>
</comment>
<dbReference type="SFLD" id="SFLDG01061">
    <property type="entry name" value="methylthiotransferase"/>
    <property type="match status" value="1"/>
</dbReference>
<keyword evidence="3 14" id="KW-0963">Cytoplasm</keyword>
<dbReference type="RefSeq" id="WP_058861825.1">
    <property type="nucleotide sequence ID" value="NZ_LPXO01000004.1"/>
</dbReference>
<feature type="domain" description="MTTase N-terminal" evidence="16">
    <location>
        <begin position="5"/>
        <end position="121"/>
    </location>
</feature>
<dbReference type="SFLD" id="SFLDS00029">
    <property type="entry name" value="Radical_SAM"/>
    <property type="match status" value="1"/>
</dbReference>
<feature type="binding site" evidence="14">
    <location>
        <position position="159"/>
    </location>
    <ligand>
        <name>[4Fe-4S] cluster</name>
        <dbReference type="ChEBI" id="CHEBI:49883"/>
        <label>2</label>
        <note>4Fe-4S-S-AdoMet</note>
    </ligand>
</feature>
<keyword evidence="7 14" id="KW-0479">Metal-binding</keyword>
<dbReference type="HAMAP" id="MF_01864">
    <property type="entry name" value="tRNA_metthiotr_MiaB"/>
    <property type="match status" value="1"/>
</dbReference>
<dbReference type="SMART" id="SM00729">
    <property type="entry name" value="Elp3"/>
    <property type="match status" value="1"/>
</dbReference>
<evidence type="ECO:0000256" key="14">
    <source>
        <dbReference type="HAMAP-Rule" id="MF_01864"/>
    </source>
</evidence>
<evidence type="ECO:0000256" key="12">
    <source>
        <dbReference type="ARBA" id="ARBA00052380"/>
    </source>
</evidence>
<protein>
    <recommendedName>
        <fullName evidence="10 14">tRNA-2-methylthio-N(6)-dimethylallyladenosine synthase</fullName>
        <ecNumber evidence="10 14">2.8.4.3</ecNumber>
    </recommendedName>
    <alternativeName>
        <fullName evidence="14">(Dimethylallyl)adenosine tRNA methylthiotransferase MiaB</fullName>
    </alternativeName>
    <alternativeName>
        <fullName evidence="14">tRNA-i(6)A37 methylthiotransferase</fullName>
    </alternativeName>
</protein>